<reference evidence="1 2" key="1">
    <citation type="submission" date="2018-11" db="EMBL/GenBank/DDBJ databases">
        <authorList>
            <consortium name="Pathogen Informatics"/>
        </authorList>
    </citation>
    <scope>NUCLEOTIDE SEQUENCE [LARGE SCALE GENOMIC DNA]</scope>
</reference>
<dbReference type="Gene3D" id="2.60.120.200">
    <property type="match status" value="1"/>
</dbReference>
<organism evidence="1 2">
    <name type="scientific">Dibothriocephalus latus</name>
    <name type="common">Fish tapeworm</name>
    <name type="synonym">Diphyllobothrium latum</name>
    <dbReference type="NCBI Taxonomy" id="60516"/>
    <lineage>
        <taxon>Eukaryota</taxon>
        <taxon>Metazoa</taxon>
        <taxon>Spiralia</taxon>
        <taxon>Lophotrochozoa</taxon>
        <taxon>Platyhelminthes</taxon>
        <taxon>Cestoda</taxon>
        <taxon>Eucestoda</taxon>
        <taxon>Diphyllobothriidea</taxon>
        <taxon>Diphyllobothriidae</taxon>
        <taxon>Dibothriocephalus</taxon>
    </lineage>
</organism>
<gene>
    <name evidence="1" type="ORF">DILT_LOCUS2410</name>
</gene>
<name>A0A3P6SM89_DIBLA</name>
<keyword evidence="2" id="KW-1185">Reference proteome</keyword>
<proteinExistence type="predicted"/>
<sequence>MHLSKLPDQSEAESLVLRFQTLQRNCRLFESASAISTAPDKFGLEIMDGRLVLFYNLGLETWVRKKARFSFFLLHSCRDFPTSIINPNVSFITADPPSLLPPPPGWGL</sequence>
<evidence type="ECO:0000313" key="2">
    <source>
        <dbReference type="Proteomes" id="UP000281553"/>
    </source>
</evidence>
<protein>
    <submittedName>
        <fullName evidence="1">Uncharacterized protein</fullName>
    </submittedName>
</protein>
<accession>A0A3P6SM89</accession>
<dbReference type="AlphaFoldDB" id="A0A3P6SM89"/>
<evidence type="ECO:0000313" key="1">
    <source>
        <dbReference type="EMBL" id="VDK72439.1"/>
    </source>
</evidence>
<dbReference type="Proteomes" id="UP000281553">
    <property type="component" value="Unassembled WGS sequence"/>
</dbReference>
<dbReference type="EMBL" id="UYRU01042053">
    <property type="protein sequence ID" value="VDK72439.1"/>
    <property type="molecule type" value="Genomic_DNA"/>
</dbReference>